<evidence type="ECO:0000256" key="1">
    <source>
        <dbReference type="ARBA" id="ARBA00007699"/>
    </source>
</evidence>
<evidence type="ECO:0000259" key="9">
    <source>
        <dbReference type="PROSITE" id="PS51883"/>
    </source>
</evidence>
<reference evidence="10 11" key="1">
    <citation type="journal article" date="2015" name="Nature">
        <title>rRNA introns, odd ribosomes, and small enigmatic genomes across a large radiation of phyla.</title>
        <authorList>
            <person name="Brown C.T."/>
            <person name="Hug L.A."/>
            <person name="Thomas B.C."/>
            <person name="Sharon I."/>
            <person name="Castelle C.J."/>
            <person name="Singh A."/>
            <person name="Wilkins M.J."/>
            <person name="Williams K.H."/>
            <person name="Banfield J.F."/>
        </authorList>
    </citation>
    <scope>NUCLEOTIDE SEQUENCE [LARGE SCALE GENOMIC DNA]</scope>
</reference>
<feature type="domain" description="Obg" evidence="9">
    <location>
        <begin position="1"/>
        <end position="155"/>
    </location>
</feature>
<keyword evidence="7" id="KW-0479">Metal-binding</keyword>
<protein>
    <recommendedName>
        <fullName evidence="7">GTPase Obg</fullName>
        <ecNumber evidence="7">3.6.5.-</ecNumber>
    </recommendedName>
    <alternativeName>
        <fullName evidence="7">GTP-binding protein Obg</fullName>
    </alternativeName>
</protein>
<dbReference type="PRINTS" id="PR00326">
    <property type="entry name" value="GTP1OBG"/>
</dbReference>
<dbReference type="InterPro" id="IPR036726">
    <property type="entry name" value="GTP1_OBG_dom_sf"/>
</dbReference>
<dbReference type="HAMAP" id="MF_01454">
    <property type="entry name" value="GTPase_Obg"/>
    <property type="match status" value="1"/>
</dbReference>
<keyword evidence="5 7" id="KW-0460">Magnesium</keyword>
<comment type="similarity">
    <text evidence="1 7">Belongs to the TRAFAC class OBG-HflX-like GTPase superfamily. OBG GTPase family.</text>
</comment>
<organism evidence="10 11">
    <name type="scientific">Candidatus Kaiserbacteria bacterium GW2011_GWC2_52_8b</name>
    <dbReference type="NCBI Taxonomy" id="1618676"/>
    <lineage>
        <taxon>Bacteria</taxon>
        <taxon>Candidatus Kaiseribacteriota</taxon>
    </lineage>
</organism>
<name>A0A0G1XII6_9BACT</name>
<comment type="cofactor">
    <cofactor evidence="7">
        <name>Mg(2+)</name>
        <dbReference type="ChEBI" id="CHEBI:18420"/>
    </cofactor>
</comment>
<dbReference type="FunFam" id="2.70.210.12:FF:000001">
    <property type="entry name" value="GTPase Obg"/>
    <property type="match status" value="1"/>
</dbReference>
<dbReference type="PATRIC" id="fig|1618676.3.peg.661"/>
<dbReference type="PROSITE" id="PS51883">
    <property type="entry name" value="OBG"/>
    <property type="match status" value="1"/>
</dbReference>
<dbReference type="InterPro" id="IPR014100">
    <property type="entry name" value="GTP-bd_Obg/CgtA"/>
</dbReference>
<feature type="binding site" evidence="7">
    <location>
        <begin position="162"/>
        <end position="169"/>
    </location>
    <ligand>
        <name>GTP</name>
        <dbReference type="ChEBI" id="CHEBI:37565"/>
    </ligand>
</feature>
<dbReference type="Gene3D" id="3.40.50.300">
    <property type="entry name" value="P-loop containing nucleotide triphosphate hydrolases"/>
    <property type="match status" value="1"/>
</dbReference>
<evidence type="ECO:0000313" key="10">
    <source>
        <dbReference type="EMBL" id="KKW30766.1"/>
    </source>
</evidence>
<feature type="domain" description="OBG-type G" evidence="8">
    <location>
        <begin position="156"/>
        <end position="318"/>
    </location>
</feature>
<feature type="binding site" evidence="7">
    <location>
        <begin position="187"/>
        <end position="191"/>
    </location>
    <ligand>
        <name>GTP</name>
        <dbReference type="ChEBI" id="CHEBI:37565"/>
    </ligand>
</feature>
<dbReference type="GO" id="GO:0003924">
    <property type="term" value="F:GTPase activity"/>
    <property type="evidence" value="ECO:0007669"/>
    <property type="project" value="UniProtKB-UniRule"/>
</dbReference>
<comment type="function">
    <text evidence="7">An essential GTPase which binds GTP, GDP and possibly (p)ppGpp with moderate affinity, with high nucleotide exchange rates and a fairly low GTP hydrolysis rate. Plays a role in control of the cell cycle, stress response, ribosome biogenesis and in those bacteria that undergo differentiation, in morphogenesis control.</text>
</comment>
<comment type="subcellular location">
    <subcellularLocation>
        <location evidence="7">Cytoplasm</location>
    </subcellularLocation>
</comment>
<evidence type="ECO:0000256" key="3">
    <source>
        <dbReference type="ARBA" id="ARBA00022741"/>
    </source>
</evidence>
<dbReference type="InterPro" id="IPR006169">
    <property type="entry name" value="GTP1_OBG_dom"/>
</dbReference>
<dbReference type="GO" id="GO:0005737">
    <property type="term" value="C:cytoplasm"/>
    <property type="evidence" value="ECO:0007669"/>
    <property type="project" value="UniProtKB-SubCell"/>
</dbReference>
<evidence type="ECO:0000256" key="2">
    <source>
        <dbReference type="ARBA" id="ARBA00022490"/>
    </source>
</evidence>
<dbReference type="EMBL" id="LCRF01000032">
    <property type="protein sequence ID" value="KKW30766.1"/>
    <property type="molecule type" value="Genomic_DNA"/>
</dbReference>
<comment type="caution">
    <text evidence="10">The sequence shown here is derived from an EMBL/GenBank/DDBJ whole genome shotgun (WGS) entry which is preliminary data.</text>
</comment>
<dbReference type="SUPFAM" id="SSF52540">
    <property type="entry name" value="P-loop containing nucleoside triphosphate hydrolases"/>
    <property type="match status" value="1"/>
</dbReference>
<gene>
    <name evidence="7" type="primary">obg</name>
    <name evidence="10" type="ORF">UY74_C0032G0011</name>
</gene>
<dbReference type="EC" id="3.6.5.-" evidence="7"/>
<feature type="binding site" evidence="7">
    <location>
        <begin position="271"/>
        <end position="274"/>
    </location>
    <ligand>
        <name>GTP</name>
        <dbReference type="ChEBI" id="CHEBI:37565"/>
    </ligand>
</feature>
<keyword evidence="4 7" id="KW-0378">Hydrolase</keyword>
<dbReference type="NCBIfam" id="NF008956">
    <property type="entry name" value="PRK12299.1"/>
    <property type="match status" value="1"/>
</dbReference>
<dbReference type="InterPro" id="IPR006073">
    <property type="entry name" value="GTP-bd"/>
</dbReference>
<evidence type="ECO:0000256" key="4">
    <source>
        <dbReference type="ARBA" id="ARBA00022801"/>
    </source>
</evidence>
<proteinExistence type="inferred from homology"/>
<dbReference type="InterPro" id="IPR027417">
    <property type="entry name" value="P-loop_NTPase"/>
</dbReference>
<dbReference type="PIRSF" id="PIRSF002401">
    <property type="entry name" value="GTP_bd_Obg/CgtA"/>
    <property type="match status" value="1"/>
</dbReference>
<accession>A0A0G1XII6</accession>
<keyword evidence="6 7" id="KW-0342">GTP-binding</keyword>
<dbReference type="InterPro" id="IPR031167">
    <property type="entry name" value="G_OBG"/>
</dbReference>
<dbReference type="CDD" id="cd01898">
    <property type="entry name" value="Obg"/>
    <property type="match status" value="1"/>
</dbReference>
<dbReference type="GO" id="GO:0005525">
    <property type="term" value="F:GTP binding"/>
    <property type="evidence" value="ECO:0007669"/>
    <property type="project" value="UniProtKB-UniRule"/>
</dbReference>
<dbReference type="PROSITE" id="PS51710">
    <property type="entry name" value="G_OBG"/>
    <property type="match status" value="1"/>
</dbReference>
<dbReference type="InterPro" id="IPR045086">
    <property type="entry name" value="OBG_GTPase"/>
</dbReference>
<dbReference type="Proteomes" id="UP000034445">
    <property type="component" value="Unassembled WGS sequence"/>
</dbReference>
<evidence type="ECO:0000313" key="11">
    <source>
        <dbReference type="Proteomes" id="UP000034445"/>
    </source>
</evidence>
<dbReference type="Pfam" id="PF01018">
    <property type="entry name" value="GTP1_OBG"/>
    <property type="match status" value="1"/>
</dbReference>
<evidence type="ECO:0000259" key="8">
    <source>
        <dbReference type="PROSITE" id="PS51710"/>
    </source>
</evidence>
<dbReference type="SUPFAM" id="SSF82051">
    <property type="entry name" value="Obg GTP-binding protein N-terminal domain"/>
    <property type="match status" value="1"/>
</dbReference>
<comment type="subunit">
    <text evidence="7">Monomer.</text>
</comment>
<dbReference type="GO" id="GO:0000287">
    <property type="term" value="F:magnesium ion binding"/>
    <property type="evidence" value="ECO:0007669"/>
    <property type="project" value="InterPro"/>
</dbReference>
<feature type="binding site" evidence="7">
    <location>
        <position position="189"/>
    </location>
    <ligand>
        <name>Mg(2+)</name>
        <dbReference type="ChEBI" id="CHEBI:18420"/>
    </ligand>
</feature>
<keyword evidence="2 7" id="KW-0963">Cytoplasm</keyword>
<dbReference type="PROSITE" id="PS00905">
    <property type="entry name" value="GTP1_OBG"/>
    <property type="match status" value="1"/>
</dbReference>
<dbReference type="GO" id="GO:0042254">
    <property type="term" value="P:ribosome biogenesis"/>
    <property type="evidence" value="ECO:0007669"/>
    <property type="project" value="UniProtKB-UniRule"/>
</dbReference>
<sequence>MLVDDVTILLVAGHGGRGAVAFNRVRLARGPTGGDGGRGASIYFEGVSDVNALAYYSNKKEIHAQGGENGRAQFVDGSGGKDLVLKIPTGTTITNVATGLTKEINKVGERVLVAGGGEGGRGNFKFRSATNTTPKEFEPGLEGDAINYHLELRLIADVGLIGLPNAGKSSLLNELTAAKSRVANYAFTTLEPHLGSYYGLILADIPGLIEGAAEGKGLGVKFLKHVERTKTLFHLISAESDDPVHDYKVVRNELRAYSGALDKKDEHVFLTKSDMVSPKELKAKLAALKKAGVKATPISLLEPGSLDEVKKILNTIKDGK</sequence>
<evidence type="ECO:0000256" key="7">
    <source>
        <dbReference type="HAMAP-Rule" id="MF_01454"/>
    </source>
</evidence>
<dbReference type="Pfam" id="PF01926">
    <property type="entry name" value="MMR_HSR1"/>
    <property type="match status" value="1"/>
</dbReference>
<dbReference type="PANTHER" id="PTHR11702">
    <property type="entry name" value="DEVELOPMENTALLY REGULATED GTP-BINDING PROTEIN-RELATED"/>
    <property type="match status" value="1"/>
</dbReference>
<evidence type="ECO:0000256" key="6">
    <source>
        <dbReference type="ARBA" id="ARBA00023134"/>
    </source>
</evidence>
<dbReference type="PANTHER" id="PTHR11702:SF31">
    <property type="entry name" value="MITOCHONDRIAL RIBOSOME-ASSOCIATED GTPASE 2"/>
    <property type="match status" value="1"/>
</dbReference>
<dbReference type="AlphaFoldDB" id="A0A0G1XII6"/>
<dbReference type="Gene3D" id="2.70.210.12">
    <property type="entry name" value="GTP1/OBG domain"/>
    <property type="match status" value="1"/>
</dbReference>
<keyword evidence="3 7" id="KW-0547">Nucleotide-binding</keyword>
<feature type="binding site" evidence="7">
    <location>
        <position position="169"/>
    </location>
    <ligand>
        <name>Mg(2+)</name>
        <dbReference type="ChEBI" id="CHEBI:18420"/>
    </ligand>
</feature>
<feature type="binding site" evidence="7">
    <location>
        <begin position="299"/>
        <end position="301"/>
    </location>
    <ligand>
        <name>GTP</name>
        <dbReference type="ChEBI" id="CHEBI:37565"/>
    </ligand>
</feature>
<dbReference type="NCBIfam" id="TIGR02729">
    <property type="entry name" value="Obg_CgtA"/>
    <property type="match status" value="1"/>
</dbReference>
<dbReference type="InterPro" id="IPR006074">
    <property type="entry name" value="GTP1-OBG_CS"/>
</dbReference>
<feature type="binding site" evidence="7">
    <location>
        <begin position="204"/>
        <end position="207"/>
    </location>
    <ligand>
        <name>GTP</name>
        <dbReference type="ChEBI" id="CHEBI:37565"/>
    </ligand>
</feature>
<evidence type="ECO:0000256" key="5">
    <source>
        <dbReference type="ARBA" id="ARBA00022842"/>
    </source>
</evidence>